<feature type="chain" id="PRO_5036408576" evidence="1">
    <location>
        <begin position="19"/>
        <end position="93"/>
    </location>
</feature>
<evidence type="ECO:0000256" key="1">
    <source>
        <dbReference type="SAM" id="SignalP"/>
    </source>
</evidence>
<keyword evidence="1" id="KW-0732">Signal</keyword>
<name>A0A811LR70_9BILA</name>
<dbReference type="Proteomes" id="UP000783686">
    <property type="component" value="Unassembled WGS sequence"/>
</dbReference>
<reference evidence="2" key="1">
    <citation type="submission" date="2020-09" db="EMBL/GenBank/DDBJ databases">
        <authorList>
            <person name="Kikuchi T."/>
        </authorList>
    </citation>
    <scope>NUCLEOTIDE SEQUENCE</scope>
    <source>
        <strain evidence="2">SH1</strain>
    </source>
</reference>
<evidence type="ECO:0000313" key="2">
    <source>
        <dbReference type="EMBL" id="CAD5229623.1"/>
    </source>
</evidence>
<proteinExistence type="predicted"/>
<feature type="signal peptide" evidence="1">
    <location>
        <begin position="1"/>
        <end position="18"/>
    </location>
</feature>
<keyword evidence="3" id="KW-1185">Reference proteome</keyword>
<dbReference type="EMBL" id="CAJFDH010000006">
    <property type="protein sequence ID" value="CAD5229623.1"/>
    <property type="molecule type" value="Genomic_DNA"/>
</dbReference>
<accession>A0A811LR70</accession>
<protein>
    <submittedName>
        <fullName evidence="2">Uncharacterized protein</fullName>
    </submittedName>
</protein>
<evidence type="ECO:0000313" key="3">
    <source>
        <dbReference type="Proteomes" id="UP000614601"/>
    </source>
</evidence>
<dbReference type="EMBL" id="CAJFCW020000006">
    <property type="protein sequence ID" value="CAG9127103.1"/>
    <property type="molecule type" value="Genomic_DNA"/>
</dbReference>
<organism evidence="2 3">
    <name type="scientific">Bursaphelenchus okinawaensis</name>
    <dbReference type="NCBI Taxonomy" id="465554"/>
    <lineage>
        <taxon>Eukaryota</taxon>
        <taxon>Metazoa</taxon>
        <taxon>Ecdysozoa</taxon>
        <taxon>Nematoda</taxon>
        <taxon>Chromadorea</taxon>
        <taxon>Rhabditida</taxon>
        <taxon>Tylenchina</taxon>
        <taxon>Tylenchomorpha</taxon>
        <taxon>Aphelenchoidea</taxon>
        <taxon>Aphelenchoididae</taxon>
        <taxon>Bursaphelenchus</taxon>
    </lineage>
</organism>
<gene>
    <name evidence="2" type="ORF">BOKJ2_LOCUS13682</name>
</gene>
<comment type="caution">
    <text evidence="2">The sequence shown here is derived from an EMBL/GenBank/DDBJ whole genome shotgun (WGS) entry which is preliminary data.</text>
</comment>
<sequence length="93" mass="10545">MNSVILVIFTCCCVIVNGFTVYDRRKPQDDLNPQLWASHSEAFNHPLEFHQHKPTQAVAALPQLLEENPRAEGVFKTLSSLPILNLKFNGTKR</sequence>
<dbReference type="AlphaFoldDB" id="A0A811LR70"/>
<dbReference type="Proteomes" id="UP000614601">
    <property type="component" value="Unassembled WGS sequence"/>
</dbReference>